<dbReference type="PANTHER" id="PTHR39456">
    <property type="entry name" value="METAL-DEPENDENT HYDROLASE"/>
    <property type="match status" value="1"/>
</dbReference>
<reference evidence="1 2" key="1">
    <citation type="journal article" date="2019" name="Emerg. Microbes Infect.">
        <title>Comprehensive subspecies identification of 175 nontuberculous mycobacteria species based on 7547 genomic profiles.</title>
        <authorList>
            <person name="Matsumoto Y."/>
            <person name="Kinjo T."/>
            <person name="Motooka D."/>
            <person name="Nabeya D."/>
            <person name="Jung N."/>
            <person name="Uechi K."/>
            <person name="Horii T."/>
            <person name="Iida T."/>
            <person name="Fujita J."/>
            <person name="Nakamura S."/>
        </authorList>
    </citation>
    <scope>NUCLEOTIDE SEQUENCE [LARGE SCALE GENOMIC DNA]</scope>
    <source>
        <strain evidence="1 2">JCM 18538</strain>
    </source>
</reference>
<evidence type="ECO:0000313" key="2">
    <source>
        <dbReference type="Proteomes" id="UP000467428"/>
    </source>
</evidence>
<dbReference type="Proteomes" id="UP000467428">
    <property type="component" value="Chromosome"/>
</dbReference>
<accession>A0A7I7S5U6</accession>
<geneLocation type="plasmid" evidence="2">
    <name>pjcm18538 dna</name>
</geneLocation>
<evidence type="ECO:0000313" key="1">
    <source>
        <dbReference type="EMBL" id="BBY51850.1"/>
    </source>
</evidence>
<dbReference type="Pfam" id="PF10118">
    <property type="entry name" value="Metal_hydrol"/>
    <property type="match status" value="1"/>
</dbReference>
<dbReference type="EMBL" id="AP022593">
    <property type="protein sequence ID" value="BBY51850.1"/>
    <property type="molecule type" value="Genomic_DNA"/>
</dbReference>
<dbReference type="RefSeq" id="WP_163923142.1">
    <property type="nucleotide sequence ID" value="NZ_AP022593.1"/>
</dbReference>
<name>A0A7I7S5U6_9MYCO</name>
<gene>
    <name evidence="1" type="ORF">MARA_53180</name>
</gene>
<dbReference type="InterPro" id="IPR016516">
    <property type="entry name" value="UCP07580"/>
</dbReference>
<dbReference type="AlphaFoldDB" id="A0A7I7S5U6"/>
<proteinExistence type="predicted"/>
<sequence>MSSEPNARPPARVLPKPRRVRFAMPAATKRQHFVDGDLVMSHFVSTLSATFPEGEDFFIRSVREFRDQLSDADLREAVKGFIAQEATHRHQHRLLNDRLQAMGYPTDGIDRHTKKLVGRLEKRFSPAMRLSVTAALEHYTATFAEIILTSDEAQGLIGHTEVRSILLWHAFEECEHKAVAFDVYTAIGGGERTRVWGMRLATVILFAELVVQTIRSLVGDPAAYNPRRILTSLRAFRRSPLFSSAAIERFRSYTRAGFHPDDWDSTEILERWTRELFDADGTQRVTTGAGP</sequence>
<keyword evidence="2" id="KW-1185">Reference proteome</keyword>
<protein>
    <recommendedName>
        <fullName evidence="3">Metal-dependent hydrolase</fullName>
    </recommendedName>
</protein>
<evidence type="ECO:0008006" key="3">
    <source>
        <dbReference type="Google" id="ProtNLM"/>
    </source>
</evidence>
<dbReference type="KEGG" id="marz:MARA_53180"/>
<organism evidence="1 2">
    <name type="scientific">Mycolicibacterium arabiense</name>
    <dbReference type="NCBI Taxonomy" id="1286181"/>
    <lineage>
        <taxon>Bacteria</taxon>
        <taxon>Bacillati</taxon>
        <taxon>Actinomycetota</taxon>
        <taxon>Actinomycetes</taxon>
        <taxon>Mycobacteriales</taxon>
        <taxon>Mycobacteriaceae</taxon>
        <taxon>Mycolicibacterium</taxon>
    </lineage>
</organism>
<dbReference type="PIRSF" id="PIRSF007580">
    <property type="entry name" value="UCP07580"/>
    <property type="match status" value="1"/>
</dbReference>
<dbReference type="PANTHER" id="PTHR39456:SF1">
    <property type="entry name" value="METAL-DEPENDENT HYDROLASE"/>
    <property type="match status" value="1"/>
</dbReference>